<comment type="caution">
    <text evidence="2">The sequence shown here is derived from an EMBL/GenBank/DDBJ whole genome shotgun (WGS) entry which is preliminary data.</text>
</comment>
<reference evidence="2 3" key="1">
    <citation type="submission" date="2016-03" db="EMBL/GenBank/DDBJ databases">
        <authorList>
            <person name="Ploux O."/>
        </authorList>
    </citation>
    <scope>NUCLEOTIDE SEQUENCE [LARGE SCALE GENOMIC DNA]</scope>
    <source>
        <strain evidence="2 3">R-45378</strain>
    </source>
</reference>
<evidence type="ECO:0000313" key="2">
    <source>
        <dbReference type="EMBL" id="OAI14620.1"/>
    </source>
</evidence>
<keyword evidence="1" id="KW-0732">Signal</keyword>
<name>A0A177NC56_9GAMM</name>
<dbReference type="RefSeq" id="WP_064041084.1">
    <property type="nucleotide sequence ID" value="NZ_LUUJ01000087.1"/>
</dbReference>
<feature type="chain" id="PRO_5008068994" description="Transmembrane protein" evidence="1">
    <location>
        <begin position="42"/>
        <end position="191"/>
    </location>
</feature>
<organism evidence="2 3">
    <name type="scientific">Methylomonas koyamae</name>
    <dbReference type="NCBI Taxonomy" id="702114"/>
    <lineage>
        <taxon>Bacteria</taxon>
        <taxon>Pseudomonadati</taxon>
        <taxon>Pseudomonadota</taxon>
        <taxon>Gammaproteobacteria</taxon>
        <taxon>Methylococcales</taxon>
        <taxon>Methylococcaceae</taxon>
        <taxon>Methylomonas</taxon>
    </lineage>
</organism>
<dbReference type="OrthoDB" id="277577at2"/>
<dbReference type="Proteomes" id="UP000077857">
    <property type="component" value="Unassembled WGS sequence"/>
</dbReference>
<protein>
    <recommendedName>
        <fullName evidence="4">Transmembrane protein</fullName>
    </recommendedName>
</protein>
<sequence>MRLLPIDRTLPTRSFTARIGRRLAPWLLSVTVSAFSAPASAQQFNETELKAAYLYNFAYFITWPEPASRDFLFCSYANSPVTGVLARLIDGEKVHDRPIRLLVDPVPEQLHECHIVFVPGQQERVLTTILEYIRAFPILTVSDIPDFEQRGGMVRLTTEDRRIQPVIHLQNVTRAKLAVSSKLLRSSRIAE</sequence>
<accession>A0A177NC56</accession>
<evidence type="ECO:0000256" key="1">
    <source>
        <dbReference type="SAM" id="SignalP"/>
    </source>
</evidence>
<feature type="signal peptide" evidence="1">
    <location>
        <begin position="1"/>
        <end position="41"/>
    </location>
</feature>
<evidence type="ECO:0000313" key="3">
    <source>
        <dbReference type="Proteomes" id="UP000077857"/>
    </source>
</evidence>
<gene>
    <name evidence="2" type="ORF">A1507_15120</name>
</gene>
<proteinExistence type="predicted"/>
<dbReference type="Pfam" id="PF13689">
    <property type="entry name" value="DUF4154"/>
    <property type="match status" value="1"/>
</dbReference>
<evidence type="ECO:0008006" key="4">
    <source>
        <dbReference type="Google" id="ProtNLM"/>
    </source>
</evidence>
<dbReference type="EMBL" id="LUUJ01000087">
    <property type="protein sequence ID" value="OAI14620.1"/>
    <property type="molecule type" value="Genomic_DNA"/>
</dbReference>
<dbReference type="InterPro" id="IPR025293">
    <property type="entry name" value="YfiR/HmsC-like"/>
</dbReference>
<dbReference type="AlphaFoldDB" id="A0A177NC56"/>